<dbReference type="Proteomes" id="UP000325081">
    <property type="component" value="Unassembled WGS sequence"/>
</dbReference>
<accession>A0A5A7PDY2</accession>
<evidence type="ECO:0000313" key="1">
    <source>
        <dbReference type="EMBL" id="GER31143.1"/>
    </source>
</evidence>
<name>A0A5A7PDY2_STRAF</name>
<sequence length="202" mass="22068">MCVLRVGGGASNLYVGASEVRRVLEARRGAAGAFGSDFGGEASSGRGAKKRLCRTSRVCTVSRGLRRRTAGDSDCEREATSDGVSRDGAVVAIVSVFDTPLLPRLIFFPIHFWSPIAYPRTHTYLKRRLGCKSEKAKQIFWLHLNQDDDLNSAGKMVACYVVPYPKPPNFAVDNGLLTLFSGVNEALHGDCTDSDYWDCNES</sequence>
<dbReference type="EMBL" id="BKCP01004428">
    <property type="protein sequence ID" value="GER31143.1"/>
    <property type="molecule type" value="Genomic_DNA"/>
</dbReference>
<proteinExistence type="predicted"/>
<keyword evidence="2" id="KW-1185">Reference proteome</keyword>
<gene>
    <name evidence="1" type="ORF">STAS_07129</name>
</gene>
<organism evidence="1 2">
    <name type="scientific">Striga asiatica</name>
    <name type="common">Asiatic witchweed</name>
    <name type="synonym">Buchnera asiatica</name>
    <dbReference type="NCBI Taxonomy" id="4170"/>
    <lineage>
        <taxon>Eukaryota</taxon>
        <taxon>Viridiplantae</taxon>
        <taxon>Streptophyta</taxon>
        <taxon>Embryophyta</taxon>
        <taxon>Tracheophyta</taxon>
        <taxon>Spermatophyta</taxon>
        <taxon>Magnoliopsida</taxon>
        <taxon>eudicotyledons</taxon>
        <taxon>Gunneridae</taxon>
        <taxon>Pentapetalae</taxon>
        <taxon>asterids</taxon>
        <taxon>lamiids</taxon>
        <taxon>Lamiales</taxon>
        <taxon>Orobanchaceae</taxon>
        <taxon>Buchnereae</taxon>
        <taxon>Striga</taxon>
    </lineage>
</organism>
<evidence type="ECO:0000313" key="2">
    <source>
        <dbReference type="Proteomes" id="UP000325081"/>
    </source>
</evidence>
<protein>
    <submittedName>
        <fullName evidence="1">Auxin efflux carrier family protein</fullName>
    </submittedName>
</protein>
<dbReference type="AlphaFoldDB" id="A0A5A7PDY2"/>
<reference evidence="2" key="1">
    <citation type="journal article" date="2019" name="Curr. Biol.">
        <title>Genome Sequence of Striga asiatica Provides Insight into the Evolution of Plant Parasitism.</title>
        <authorList>
            <person name="Yoshida S."/>
            <person name="Kim S."/>
            <person name="Wafula E.K."/>
            <person name="Tanskanen J."/>
            <person name="Kim Y.M."/>
            <person name="Honaas L."/>
            <person name="Yang Z."/>
            <person name="Spallek T."/>
            <person name="Conn C.E."/>
            <person name="Ichihashi Y."/>
            <person name="Cheong K."/>
            <person name="Cui S."/>
            <person name="Der J.P."/>
            <person name="Gundlach H."/>
            <person name="Jiao Y."/>
            <person name="Hori C."/>
            <person name="Ishida J.K."/>
            <person name="Kasahara H."/>
            <person name="Kiba T."/>
            <person name="Kim M.S."/>
            <person name="Koo N."/>
            <person name="Laohavisit A."/>
            <person name="Lee Y.H."/>
            <person name="Lumba S."/>
            <person name="McCourt P."/>
            <person name="Mortimer J.C."/>
            <person name="Mutuku J.M."/>
            <person name="Nomura T."/>
            <person name="Sasaki-Sekimoto Y."/>
            <person name="Seto Y."/>
            <person name="Wang Y."/>
            <person name="Wakatake T."/>
            <person name="Sakakibara H."/>
            <person name="Demura T."/>
            <person name="Yamaguchi S."/>
            <person name="Yoneyama K."/>
            <person name="Manabe R.I."/>
            <person name="Nelson D.C."/>
            <person name="Schulman A.H."/>
            <person name="Timko M.P."/>
            <person name="dePamphilis C.W."/>
            <person name="Choi D."/>
            <person name="Shirasu K."/>
        </authorList>
    </citation>
    <scope>NUCLEOTIDE SEQUENCE [LARGE SCALE GENOMIC DNA]</scope>
    <source>
        <strain evidence="2">cv. UVA1</strain>
    </source>
</reference>
<comment type="caution">
    <text evidence="1">The sequence shown here is derived from an EMBL/GenBank/DDBJ whole genome shotgun (WGS) entry which is preliminary data.</text>
</comment>